<evidence type="ECO:0000313" key="10">
    <source>
        <dbReference type="Proteomes" id="UP000324897"/>
    </source>
</evidence>
<dbReference type="OrthoDB" id="745875at2759"/>
<evidence type="ECO:0000259" key="7">
    <source>
        <dbReference type="Pfam" id="PF00931"/>
    </source>
</evidence>
<feature type="non-terminal residue" evidence="9">
    <location>
        <position position="1"/>
    </location>
</feature>
<evidence type="ECO:0000313" key="9">
    <source>
        <dbReference type="EMBL" id="TVU24166.1"/>
    </source>
</evidence>
<dbReference type="Pfam" id="PF00931">
    <property type="entry name" value="NB-ARC"/>
    <property type="match status" value="1"/>
</dbReference>
<dbReference type="GO" id="GO:0005524">
    <property type="term" value="F:ATP binding"/>
    <property type="evidence" value="ECO:0007669"/>
    <property type="project" value="UniProtKB-KW"/>
</dbReference>
<gene>
    <name evidence="9" type="ORF">EJB05_26568</name>
</gene>
<evidence type="ECO:0000256" key="6">
    <source>
        <dbReference type="ARBA" id="ARBA00022840"/>
    </source>
</evidence>
<evidence type="ECO:0000256" key="1">
    <source>
        <dbReference type="ARBA" id="ARBA00008894"/>
    </source>
</evidence>
<organism evidence="9 10">
    <name type="scientific">Eragrostis curvula</name>
    <name type="common">weeping love grass</name>
    <dbReference type="NCBI Taxonomy" id="38414"/>
    <lineage>
        <taxon>Eukaryota</taxon>
        <taxon>Viridiplantae</taxon>
        <taxon>Streptophyta</taxon>
        <taxon>Embryophyta</taxon>
        <taxon>Tracheophyta</taxon>
        <taxon>Spermatophyta</taxon>
        <taxon>Magnoliopsida</taxon>
        <taxon>Liliopsida</taxon>
        <taxon>Poales</taxon>
        <taxon>Poaceae</taxon>
        <taxon>PACMAD clade</taxon>
        <taxon>Chloridoideae</taxon>
        <taxon>Eragrostideae</taxon>
        <taxon>Eragrostidinae</taxon>
        <taxon>Eragrostis</taxon>
    </lineage>
</organism>
<keyword evidence="3" id="KW-0677">Repeat</keyword>
<proteinExistence type="inferred from homology"/>
<sequence length="277" mass="30973">MLVFAGKSVATPVISFIVNKAFSYLSKWQQAEGMEAVKDRMLQRLAEIQAAYAAVDHGQIDTQSSSALDQWLWRFRDAIEGAEDVLDEIEYNKLEKEAQDRNLQAQLMKAMEDLDGVAAGVCTFLNLIRSADGHALEEQAETRDQQTSSALVTTEIYGLLSSSDKEKGQVPVFAIIGIGGIGKTTLAQVVCKELEDSRHFDQLVWTHVSDDTFSATRITKKILEVVLNEKPNANTLEAMQNTLRETLKRKKFLLVLDDVWEDSKRNLILYLLIGGSF</sequence>
<evidence type="ECO:0000256" key="3">
    <source>
        <dbReference type="ARBA" id="ARBA00022737"/>
    </source>
</evidence>
<accession>A0A5J9UKU3</accession>
<dbReference type="AlphaFoldDB" id="A0A5J9UKU3"/>
<keyword evidence="5" id="KW-0611">Plant defense</keyword>
<keyword evidence="2" id="KW-0433">Leucine-rich repeat</keyword>
<comment type="caution">
    <text evidence="9">The sequence shown here is derived from an EMBL/GenBank/DDBJ whole genome shotgun (WGS) entry which is preliminary data.</text>
</comment>
<evidence type="ECO:0000259" key="8">
    <source>
        <dbReference type="Pfam" id="PF18052"/>
    </source>
</evidence>
<dbReference type="InterPro" id="IPR027417">
    <property type="entry name" value="P-loop_NTPase"/>
</dbReference>
<dbReference type="SUPFAM" id="SSF52540">
    <property type="entry name" value="P-loop containing nucleoside triphosphate hydrolases"/>
    <property type="match status" value="1"/>
</dbReference>
<evidence type="ECO:0000256" key="2">
    <source>
        <dbReference type="ARBA" id="ARBA00022614"/>
    </source>
</evidence>
<feature type="domain" description="NB-ARC" evidence="7">
    <location>
        <begin position="166"/>
        <end position="264"/>
    </location>
</feature>
<dbReference type="Pfam" id="PF18052">
    <property type="entry name" value="Rx_N"/>
    <property type="match status" value="1"/>
</dbReference>
<dbReference type="Proteomes" id="UP000324897">
    <property type="component" value="Chromosome 2"/>
</dbReference>
<dbReference type="GO" id="GO:0043531">
    <property type="term" value="F:ADP binding"/>
    <property type="evidence" value="ECO:0007669"/>
    <property type="project" value="InterPro"/>
</dbReference>
<dbReference type="GO" id="GO:0006952">
    <property type="term" value="P:defense response"/>
    <property type="evidence" value="ECO:0007669"/>
    <property type="project" value="UniProtKB-KW"/>
</dbReference>
<dbReference type="Gene3D" id="3.40.50.300">
    <property type="entry name" value="P-loop containing nucleotide triphosphate hydrolases"/>
    <property type="match status" value="1"/>
</dbReference>
<dbReference type="InterPro" id="IPR002182">
    <property type="entry name" value="NB-ARC"/>
</dbReference>
<keyword evidence="6" id="KW-0067">ATP-binding</keyword>
<name>A0A5J9UKU3_9POAL</name>
<dbReference type="Gramene" id="TVU24166">
    <property type="protein sequence ID" value="TVU24166"/>
    <property type="gene ID" value="EJB05_26568"/>
</dbReference>
<evidence type="ECO:0008006" key="11">
    <source>
        <dbReference type="Google" id="ProtNLM"/>
    </source>
</evidence>
<dbReference type="PRINTS" id="PR00364">
    <property type="entry name" value="DISEASERSIST"/>
</dbReference>
<feature type="domain" description="Disease resistance N-terminal" evidence="8">
    <location>
        <begin position="13"/>
        <end position="102"/>
    </location>
</feature>
<dbReference type="PANTHER" id="PTHR36766:SF64">
    <property type="entry name" value="OS12G0206100 PROTEIN"/>
    <property type="match status" value="1"/>
</dbReference>
<dbReference type="EMBL" id="RWGY01000013">
    <property type="protein sequence ID" value="TVU24166.1"/>
    <property type="molecule type" value="Genomic_DNA"/>
</dbReference>
<keyword evidence="10" id="KW-1185">Reference proteome</keyword>
<protein>
    <recommendedName>
        <fullName evidence="11">NB-ARC domain-containing protein</fullName>
    </recommendedName>
</protein>
<dbReference type="InterPro" id="IPR041118">
    <property type="entry name" value="Rx_N"/>
</dbReference>
<evidence type="ECO:0000256" key="5">
    <source>
        <dbReference type="ARBA" id="ARBA00022821"/>
    </source>
</evidence>
<dbReference type="PANTHER" id="PTHR36766">
    <property type="entry name" value="PLANT BROAD-SPECTRUM MILDEW RESISTANCE PROTEIN RPW8"/>
    <property type="match status" value="1"/>
</dbReference>
<keyword evidence="4" id="KW-0547">Nucleotide-binding</keyword>
<evidence type="ECO:0000256" key="4">
    <source>
        <dbReference type="ARBA" id="ARBA00022741"/>
    </source>
</evidence>
<comment type="similarity">
    <text evidence="1">Belongs to the disease resistance NB-LRR family.</text>
</comment>
<reference evidence="9 10" key="1">
    <citation type="journal article" date="2019" name="Sci. Rep.">
        <title>A high-quality genome of Eragrostis curvula grass provides insights into Poaceae evolution and supports new strategies to enhance forage quality.</title>
        <authorList>
            <person name="Carballo J."/>
            <person name="Santos B.A.C.M."/>
            <person name="Zappacosta D."/>
            <person name="Garbus I."/>
            <person name="Selva J.P."/>
            <person name="Gallo C.A."/>
            <person name="Diaz A."/>
            <person name="Albertini E."/>
            <person name="Caccamo M."/>
            <person name="Echenique V."/>
        </authorList>
    </citation>
    <scope>NUCLEOTIDE SEQUENCE [LARGE SCALE GENOMIC DNA]</scope>
    <source>
        <strain evidence="10">cv. Victoria</strain>
        <tissue evidence="9">Leaf</tissue>
    </source>
</reference>